<name>A0A101IKJ7_9EURY</name>
<dbReference type="InterPro" id="IPR001279">
    <property type="entry name" value="Metallo-B-lactamas"/>
</dbReference>
<dbReference type="Pfam" id="PF00753">
    <property type="entry name" value="Lactamase_B"/>
    <property type="match status" value="1"/>
</dbReference>
<dbReference type="PANTHER" id="PTHR43694:SF1">
    <property type="entry name" value="RIBONUCLEASE J"/>
    <property type="match status" value="1"/>
</dbReference>
<evidence type="ECO:0008006" key="4">
    <source>
        <dbReference type="Google" id="ProtNLM"/>
    </source>
</evidence>
<gene>
    <name evidence="3" type="ORF">XE07_0827</name>
</gene>
<sequence length="517" mass="57581">MVSLTVYDGAQGIGGNKLYLEDGGRGLFLDFGKNFGNYGVFYEEFLRNRDTRGIHDLIHLGLLPKLNIYRTDLIPRDLDVSQYPALDVSCVLLSHAHMDHCGNIGALRADVPIVASPESIVIMKGMQDTANASIEGDATYFSIRRPADEAGLYLSSDRKVNCRGRDFCCTESPVEALISFLSKKPGQEGRNAKKLEPGNCCCFDEASFPFDISAHPVDHSIFGATAYILEGDVAVAYTGDFRLHGKNGDSTREFVKLAKGAAVLITEGTRAGRSDLPDGEATTEQSVCDVCRGTVEASLGLVIADFSARNFERLESFQEIAERTDRELVVSAKDMYMLDALKGIDSLSISESLRVYDEVGSRSRKWEADVVLPKYVDRYVDHATIQSNPNNFILCFSFFDMKHLLDIKPEGGTYIYSACEAFNEEMEIDFVRLWHWLSRFNIAPAGFYVAKEDGGRYNPVFEKQFHASGHASREDLTWVVDQIDPDLIVPVHTESREWFADRFDNVVLAEEGVAIEL</sequence>
<evidence type="ECO:0000313" key="3">
    <source>
        <dbReference type="EMBL" id="KUK96876.1"/>
    </source>
</evidence>
<dbReference type="Gene3D" id="3.60.15.10">
    <property type="entry name" value="Ribonuclease Z/Hydroxyacylglutathione hydrolase-like"/>
    <property type="match status" value="2"/>
</dbReference>
<dbReference type="AlphaFoldDB" id="A0A101IKJ7"/>
<dbReference type="Proteomes" id="UP000053961">
    <property type="component" value="Unassembled WGS sequence"/>
</dbReference>
<proteinExistence type="predicted"/>
<dbReference type="Pfam" id="PF07521">
    <property type="entry name" value="RMMBL"/>
    <property type="match status" value="1"/>
</dbReference>
<feature type="domain" description="Zn-dependent metallo-hydrolase RNA specificity" evidence="2">
    <location>
        <begin position="464"/>
        <end position="503"/>
    </location>
</feature>
<dbReference type="PATRIC" id="fig|301375.6.peg.2140"/>
<organism evidence="3">
    <name type="scientific">Methanothrix harundinacea</name>
    <dbReference type="NCBI Taxonomy" id="301375"/>
    <lineage>
        <taxon>Archaea</taxon>
        <taxon>Methanobacteriati</taxon>
        <taxon>Methanobacteriota</taxon>
        <taxon>Stenosarchaea group</taxon>
        <taxon>Methanomicrobia</taxon>
        <taxon>Methanotrichales</taxon>
        <taxon>Methanotrichaceae</taxon>
        <taxon>Methanothrix</taxon>
    </lineage>
</organism>
<dbReference type="SUPFAM" id="SSF56281">
    <property type="entry name" value="Metallo-hydrolase/oxidoreductase"/>
    <property type="match status" value="1"/>
</dbReference>
<dbReference type="InterPro" id="IPR011108">
    <property type="entry name" value="RMMBL"/>
</dbReference>
<protein>
    <recommendedName>
        <fullName evidence="4">Beta-lactamase domain protein</fullName>
    </recommendedName>
</protein>
<accession>A0A101IKJ7</accession>
<dbReference type="EMBL" id="LGHB01000007">
    <property type="protein sequence ID" value="KUK96876.1"/>
    <property type="molecule type" value="Genomic_DNA"/>
</dbReference>
<comment type="caution">
    <text evidence="3">The sequence shown here is derived from an EMBL/GenBank/DDBJ whole genome shotgun (WGS) entry which is preliminary data.</text>
</comment>
<evidence type="ECO:0000259" key="1">
    <source>
        <dbReference type="Pfam" id="PF00753"/>
    </source>
</evidence>
<dbReference type="InterPro" id="IPR036866">
    <property type="entry name" value="RibonucZ/Hydroxyglut_hydro"/>
</dbReference>
<feature type="domain" description="Metallo-beta-lactamase" evidence="1">
    <location>
        <begin position="81"/>
        <end position="114"/>
    </location>
</feature>
<evidence type="ECO:0000259" key="2">
    <source>
        <dbReference type="Pfam" id="PF07521"/>
    </source>
</evidence>
<reference evidence="3" key="1">
    <citation type="journal article" date="2015" name="MBio">
        <title>Genome-resolved metagenomic analysis reveals roles for candidate phyla and other microbial community members in biogeochemical transformations in oil reservoirs.</title>
        <authorList>
            <person name="Hu P."/>
            <person name="Tom L."/>
            <person name="Singh A."/>
            <person name="Thomas B.C."/>
            <person name="Baker B.J."/>
            <person name="Piceno Y.M."/>
            <person name="Andersen G.L."/>
            <person name="Banfield J.F."/>
        </authorList>
    </citation>
    <scope>NUCLEOTIDE SEQUENCE [LARGE SCALE GENOMIC DNA]</scope>
    <source>
        <strain evidence="3">56_747</strain>
    </source>
</reference>
<dbReference type="PANTHER" id="PTHR43694">
    <property type="entry name" value="RIBONUCLEASE J"/>
    <property type="match status" value="1"/>
</dbReference>